<dbReference type="Pfam" id="PF13671">
    <property type="entry name" value="AAA_33"/>
    <property type="match status" value="1"/>
</dbReference>
<dbReference type="NCBIfam" id="TIGR01313">
    <property type="entry name" value="therm_gnt_kin"/>
    <property type="match status" value="1"/>
</dbReference>
<dbReference type="CDD" id="cd02021">
    <property type="entry name" value="GntK"/>
    <property type="match status" value="1"/>
</dbReference>
<dbReference type="GO" id="GO:0005524">
    <property type="term" value="F:ATP binding"/>
    <property type="evidence" value="ECO:0007669"/>
    <property type="project" value="UniProtKB-KW"/>
</dbReference>
<reference evidence="11 12" key="1">
    <citation type="submission" date="2016-02" db="EMBL/GenBank/DDBJ databases">
        <title>Genome sequencing of a beta-galactosidase producing bacteria Rhizobium sp. 59.</title>
        <authorList>
            <person name="Wang D."/>
            <person name="Kot W."/>
            <person name="Qin Y."/>
            <person name="Hansen L."/>
            <person name="Naqvi K."/>
            <person name="Rensing C."/>
        </authorList>
    </citation>
    <scope>NUCLEOTIDE SEQUENCE [LARGE SCALE GENOMIC DNA]</scope>
    <source>
        <strain evidence="11 12">59</strain>
    </source>
</reference>
<dbReference type="InterPro" id="IPR027417">
    <property type="entry name" value="P-loop_NTPase"/>
</dbReference>
<dbReference type="PANTHER" id="PTHR43442:SF3">
    <property type="entry name" value="GLUCONOKINASE-RELATED"/>
    <property type="match status" value="1"/>
</dbReference>
<dbReference type="RefSeq" id="WP_071835393.1">
    <property type="nucleotide sequence ID" value="NZ_LSRP01000129.1"/>
</dbReference>
<organism evidence="11 12">
    <name type="scientific">Pararhizobium antarcticum</name>
    <dbReference type="NCBI Taxonomy" id="1798805"/>
    <lineage>
        <taxon>Bacteria</taxon>
        <taxon>Pseudomonadati</taxon>
        <taxon>Pseudomonadota</taxon>
        <taxon>Alphaproteobacteria</taxon>
        <taxon>Hyphomicrobiales</taxon>
        <taxon>Rhizobiaceae</taxon>
        <taxon>Rhizobium/Agrobacterium group</taxon>
        <taxon>Pararhizobium</taxon>
    </lineage>
</organism>
<evidence type="ECO:0000256" key="8">
    <source>
        <dbReference type="ARBA" id="ARBA00023064"/>
    </source>
</evidence>
<proteinExistence type="inferred from homology"/>
<evidence type="ECO:0000313" key="11">
    <source>
        <dbReference type="EMBL" id="OJF91360.1"/>
    </source>
</evidence>
<accession>A0A657LLL4</accession>
<protein>
    <recommendedName>
        <fullName evidence="3 10">Gluconokinase</fullName>
        <ecNumber evidence="3 10">2.7.1.12</ecNumber>
    </recommendedName>
</protein>
<keyword evidence="5 10" id="KW-0547">Nucleotide-binding</keyword>
<evidence type="ECO:0000256" key="5">
    <source>
        <dbReference type="ARBA" id="ARBA00022741"/>
    </source>
</evidence>
<dbReference type="GO" id="GO:0005737">
    <property type="term" value="C:cytoplasm"/>
    <property type="evidence" value="ECO:0007669"/>
    <property type="project" value="TreeGrafter"/>
</dbReference>
<evidence type="ECO:0000256" key="10">
    <source>
        <dbReference type="RuleBase" id="RU363066"/>
    </source>
</evidence>
<keyword evidence="4 10" id="KW-0808">Transferase</keyword>
<dbReference type="FunFam" id="3.40.50.300:FF:000522">
    <property type="entry name" value="Gluconokinase"/>
    <property type="match status" value="1"/>
</dbReference>
<dbReference type="InterPro" id="IPR006001">
    <property type="entry name" value="Therm_gnt_kin"/>
</dbReference>
<dbReference type="Gene3D" id="3.40.50.300">
    <property type="entry name" value="P-loop containing nucleotide triphosphate hydrolases"/>
    <property type="match status" value="1"/>
</dbReference>
<keyword evidence="12" id="KW-1185">Reference proteome</keyword>
<dbReference type="GO" id="GO:0019521">
    <property type="term" value="P:D-gluconate metabolic process"/>
    <property type="evidence" value="ECO:0007669"/>
    <property type="project" value="UniProtKB-KW"/>
</dbReference>
<evidence type="ECO:0000256" key="9">
    <source>
        <dbReference type="ARBA" id="ARBA00048090"/>
    </source>
</evidence>
<name>A0A657LLL4_9HYPH</name>
<dbReference type="EMBL" id="LSRP01000129">
    <property type="protein sequence ID" value="OJF91360.1"/>
    <property type="molecule type" value="Genomic_DNA"/>
</dbReference>
<evidence type="ECO:0000256" key="4">
    <source>
        <dbReference type="ARBA" id="ARBA00022679"/>
    </source>
</evidence>
<gene>
    <name evidence="11" type="ORF">AX760_07290</name>
</gene>
<dbReference type="Proteomes" id="UP000182661">
    <property type="component" value="Unassembled WGS sequence"/>
</dbReference>
<comment type="catalytic activity">
    <reaction evidence="9 10">
        <text>D-gluconate + ATP = 6-phospho-D-gluconate + ADP + H(+)</text>
        <dbReference type="Rhea" id="RHEA:19433"/>
        <dbReference type="ChEBI" id="CHEBI:15378"/>
        <dbReference type="ChEBI" id="CHEBI:18391"/>
        <dbReference type="ChEBI" id="CHEBI:30616"/>
        <dbReference type="ChEBI" id="CHEBI:58759"/>
        <dbReference type="ChEBI" id="CHEBI:456216"/>
        <dbReference type="EC" id="2.7.1.12"/>
    </reaction>
</comment>
<dbReference type="AlphaFoldDB" id="A0A657LLL4"/>
<dbReference type="SUPFAM" id="SSF52540">
    <property type="entry name" value="P-loop containing nucleoside triphosphate hydrolases"/>
    <property type="match status" value="1"/>
</dbReference>
<evidence type="ECO:0000313" key="12">
    <source>
        <dbReference type="Proteomes" id="UP000182661"/>
    </source>
</evidence>
<evidence type="ECO:0000256" key="7">
    <source>
        <dbReference type="ARBA" id="ARBA00022840"/>
    </source>
</evidence>
<evidence type="ECO:0000256" key="1">
    <source>
        <dbReference type="ARBA" id="ARBA00004761"/>
    </source>
</evidence>
<dbReference type="EC" id="2.7.1.12" evidence="3 10"/>
<evidence type="ECO:0000256" key="6">
    <source>
        <dbReference type="ARBA" id="ARBA00022777"/>
    </source>
</evidence>
<keyword evidence="8" id="KW-0311">Gluconate utilization</keyword>
<comment type="pathway">
    <text evidence="1">Carbohydrate acid metabolism.</text>
</comment>
<keyword evidence="7 10" id="KW-0067">ATP-binding</keyword>
<dbReference type="OrthoDB" id="9795716at2"/>
<dbReference type="PANTHER" id="PTHR43442">
    <property type="entry name" value="GLUCONOKINASE-RELATED"/>
    <property type="match status" value="1"/>
</dbReference>
<evidence type="ECO:0000256" key="3">
    <source>
        <dbReference type="ARBA" id="ARBA00012054"/>
    </source>
</evidence>
<keyword evidence="6 10" id="KW-0418">Kinase</keyword>
<dbReference type="GO" id="GO:0046316">
    <property type="term" value="F:gluconokinase activity"/>
    <property type="evidence" value="ECO:0007669"/>
    <property type="project" value="UniProtKB-EC"/>
</dbReference>
<evidence type="ECO:0000256" key="2">
    <source>
        <dbReference type="ARBA" id="ARBA00008420"/>
    </source>
</evidence>
<sequence length="182" mass="19531">MAASQHHSDLPNMAVIVMGVSGCGKTSVGEKLAEALQCRFIEGDSLHPPANIAKMSAGTPLDDGDRWPWLDVIGRHLAESRLRGETIVISCSALKKIYRERLRLAAGGQLAFVFLEGSRAVFEARMKNRPGHFMPASLIDSQFAALEPPNAEPSVVTVDVTLSIDAIARQALDGLRTLVAAT</sequence>
<comment type="caution">
    <text evidence="11">The sequence shown here is derived from an EMBL/GenBank/DDBJ whole genome shotgun (WGS) entry which is preliminary data.</text>
</comment>
<comment type="similarity">
    <text evidence="2 10">Belongs to the gluconokinase GntK/GntV family.</text>
</comment>